<evidence type="ECO:0000259" key="20">
    <source>
        <dbReference type="Pfam" id="PF00912"/>
    </source>
</evidence>
<keyword evidence="13 18" id="KW-0472">Membrane</keyword>
<evidence type="ECO:0000256" key="8">
    <source>
        <dbReference type="ARBA" id="ARBA00022676"/>
    </source>
</evidence>
<evidence type="ECO:0000313" key="21">
    <source>
        <dbReference type="EMBL" id="MBT1687787.1"/>
    </source>
</evidence>
<keyword evidence="12" id="KW-0573">Peptidoglycan synthesis</keyword>
<comment type="similarity">
    <text evidence="4">In the N-terminal section; belongs to the glycosyltransferase 51 family.</text>
</comment>
<comment type="catalytic activity">
    <reaction evidence="17">
        <text>[GlcNAc-(1-&gt;4)-Mur2Ac(oyl-L-Ala-gamma-D-Glu-L-Lys-D-Ala-D-Ala)](n)-di-trans,octa-cis-undecaprenyl diphosphate + beta-D-GlcNAc-(1-&gt;4)-Mur2Ac(oyl-L-Ala-gamma-D-Glu-L-Lys-D-Ala-D-Ala)-di-trans,octa-cis-undecaprenyl diphosphate = [GlcNAc-(1-&gt;4)-Mur2Ac(oyl-L-Ala-gamma-D-Glu-L-Lys-D-Ala-D-Ala)](n+1)-di-trans,octa-cis-undecaprenyl diphosphate + di-trans,octa-cis-undecaprenyl diphosphate + H(+)</text>
        <dbReference type="Rhea" id="RHEA:23708"/>
        <dbReference type="Rhea" id="RHEA-COMP:9602"/>
        <dbReference type="Rhea" id="RHEA-COMP:9603"/>
        <dbReference type="ChEBI" id="CHEBI:15378"/>
        <dbReference type="ChEBI" id="CHEBI:58405"/>
        <dbReference type="ChEBI" id="CHEBI:60033"/>
        <dbReference type="ChEBI" id="CHEBI:78435"/>
        <dbReference type="EC" id="2.4.99.28"/>
    </reaction>
</comment>
<dbReference type="GO" id="GO:0071555">
    <property type="term" value="P:cell wall organization"/>
    <property type="evidence" value="ECO:0007669"/>
    <property type="project" value="UniProtKB-KW"/>
</dbReference>
<keyword evidence="11" id="KW-0133">Cell shape</keyword>
<evidence type="ECO:0000256" key="6">
    <source>
        <dbReference type="ARBA" id="ARBA00022645"/>
    </source>
</evidence>
<evidence type="ECO:0000313" key="22">
    <source>
        <dbReference type="Proteomes" id="UP001319180"/>
    </source>
</evidence>
<feature type="domain" description="Glycosyl transferase family 51" evidence="20">
    <location>
        <begin position="92"/>
        <end position="270"/>
    </location>
</feature>
<evidence type="ECO:0000256" key="13">
    <source>
        <dbReference type="ARBA" id="ARBA00023136"/>
    </source>
</evidence>
<dbReference type="RefSeq" id="WP_254091017.1">
    <property type="nucleotide sequence ID" value="NZ_JAHESC010000020.1"/>
</dbReference>
<proteinExistence type="inferred from homology"/>
<dbReference type="InterPro" id="IPR036950">
    <property type="entry name" value="PBP_transglycosylase"/>
</dbReference>
<keyword evidence="8" id="KW-0328">Glycosyltransferase</keyword>
<dbReference type="Proteomes" id="UP001319180">
    <property type="component" value="Unassembled WGS sequence"/>
</dbReference>
<evidence type="ECO:0000256" key="10">
    <source>
        <dbReference type="ARBA" id="ARBA00022801"/>
    </source>
</evidence>
<gene>
    <name evidence="21" type="ORF">KK078_14560</name>
</gene>
<dbReference type="InterPro" id="IPR001264">
    <property type="entry name" value="Glyco_trans_51"/>
</dbReference>
<keyword evidence="5" id="KW-1003">Cell membrane</keyword>
<keyword evidence="18" id="KW-0812">Transmembrane</keyword>
<dbReference type="InterPro" id="IPR050396">
    <property type="entry name" value="Glycosyltr_51/Transpeptidase"/>
</dbReference>
<evidence type="ECO:0000256" key="3">
    <source>
        <dbReference type="ARBA" id="ARBA00007090"/>
    </source>
</evidence>
<dbReference type="GO" id="GO:0009252">
    <property type="term" value="P:peptidoglycan biosynthetic process"/>
    <property type="evidence" value="ECO:0007669"/>
    <property type="project" value="UniProtKB-KW"/>
</dbReference>
<reference evidence="21 22" key="1">
    <citation type="submission" date="2021-05" db="EMBL/GenBank/DDBJ databases">
        <title>A Polyphasic approach of four new species of the genus Ohtaekwangia: Ohtaekwangia histidinii sp. nov., Ohtaekwangia cretensis sp. nov., Ohtaekwangia indiensis sp. nov., Ohtaekwangia reichenbachii sp. nov. from diverse environment.</title>
        <authorList>
            <person name="Octaviana S."/>
        </authorList>
    </citation>
    <scope>NUCLEOTIDE SEQUENCE [LARGE SCALE GENOMIC DNA]</scope>
    <source>
        <strain evidence="21 22">PWU37</strain>
    </source>
</reference>
<keyword evidence="9" id="KW-0808">Transferase</keyword>
<dbReference type="GO" id="GO:0008658">
    <property type="term" value="F:penicillin binding"/>
    <property type="evidence" value="ECO:0007669"/>
    <property type="project" value="InterPro"/>
</dbReference>
<keyword evidence="14" id="KW-0511">Multifunctional enzyme</keyword>
<evidence type="ECO:0000256" key="1">
    <source>
        <dbReference type="ARBA" id="ARBA00004236"/>
    </source>
</evidence>
<evidence type="ECO:0000256" key="5">
    <source>
        <dbReference type="ARBA" id="ARBA00022475"/>
    </source>
</evidence>
<evidence type="ECO:0000256" key="11">
    <source>
        <dbReference type="ARBA" id="ARBA00022960"/>
    </source>
</evidence>
<dbReference type="InterPro" id="IPR023346">
    <property type="entry name" value="Lysozyme-like_dom_sf"/>
</dbReference>
<protein>
    <submittedName>
        <fullName evidence="21">Transglycosylase domain-containing protein</fullName>
    </submittedName>
</protein>
<organism evidence="21 22">
    <name type="scientific">Dawidia soli</name>
    <dbReference type="NCBI Taxonomy" id="2782352"/>
    <lineage>
        <taxon>Bacteria</taxon>
        <taxon>Pseudomonadati</taxon>
        <taxon>Bacteroidota</taxon>
        <taxon>Cytophagia</taxon>
        <taxon>Cytophagales</taxon>
        <taxon>Chryseotaleaceae</taxon>
        <taxon>Dawidia</taxon>
    </lineage>
</organism>
<comment type="subcellular location">
    <subcellularLocation>
        <location evidence="1">Cell membrane</location>
    </subcellularLocation>
</comment>
<keyword evidence="6" id="KW-0121">Carboxypeptidase</keyword>
<dbReference type="InterPro" id="IPR001460">
    <property type="entry name" value="PCN-bd_Tpept"/>
</dbReference>
<feature type="transmembrane region" description="Helical" evidence="18">
    <location>
        <begin position="34"/>
        <end position="61"/>
    </location>
</feature>
<comment type="caution">
    <text evidence="21">The sequence shown here is derived from an EMBL/GenBank/DDBJ whole genome shotgun (WGS) entry which is preliminary data.</text>
</comment>
<dbReference type="GO" id="GO:0008955">
    <property type="term" value="F:peptidoglycan glycosyltransferase activity"/>
    <property type="evidence" value="ECO:0007669"/>
    <property type="project" value="UniProtKB-EC"/>
</dbReference>
<sequence length="768" mass="86747">MVQPTRNAPPRNFAHRALRALSFQRSWFKKLTKAVWILLLSFVVVTPLFFYVVSINLFGLFGGMPSLRAIENPTNDLSSEVISADGVSLGRYFRYNRSQVSYEQLSPALVQTLLDSEDRRFRDHSGIDARAYLRIILGALTFTYQGGGSTLTQQLGKNLYTLELDGPAADLGKLPQRLIQKTKELIIAIQIERNYTKDEILTMYLNTVEFGSNAYGIKVASETYFNKPPSMLTWQEAAVLIGMCQNPSYFNPHFYAERSLKKRNEVLHKVMEYGHISRVTYDSLKALPLGLNYSVQNQNKGMATYFRNVIQRELNKWCTEHGYDLRDAGLKIYTTIDSRLQRDAEDAVANHMATLQQQFNREWRQRGLNPWVDPRTGQEIKGYLDAKIKRTDAYRNLVKRYGADSDSVGILLRAKKPMTIFTYRGERDTLFSSMDSLAYYNRFLQTGLLSMDPRTGAIKAWVGGISHKYFKYDHVRQGTRQPGSTFKPFVYGTAIEAGYSPCQEFADISPTIRLPDGSTWTPPNSSGSQGSGEMVTMRRAMALSLNSITAQVMQKVTPQNVVSFAQRLGITSKLDAVPALCLGTSDVTLYEMVAAYCSFVNLGIYTQPYYITRIEDKNGNVLENFTPKTRQVMDELTAYKMIYMLRGGVEEAGGTSEGLSYDLKDNNEIGGKTGTTDNASDGWYMGITHNLVTGVWVGGDERNIHFPSWSFGSGTRTARPIWDKYMTLVYRDRNDGYDKGPFRRPSQKLDTELDCGQYSASAEGEETF</sequence>
<evidence type="ECO:0000256" key="4">
    <source>
        <dbReference type="ARBA" id="ARBA00007739"/>
    </source>
</evidence>
<keyword evidence="15" id="KW-0961">Cell wall biogenesis/degradation</keyword>
<name>A0AAP2GDY7_9BACT</name>
<comment type="similarity">
    <text evidence="3">In the C-terminal section; belongs to the transpeptidase family.</text>
</comment>
<evidence type="ECO:0000256" key="14">
    <source>
        <dbReference type="ARBA" id="ARBA00023268"/>
    </source>
</evidence>
<keyword evidence="7" id="KW-0645">Protease</keyword>
<dbReference type="Gene3D" id="1.10.3810.10">
    <property type="entry name" value="Biosynthetic peptidoglycan transglycosylase-like"/>
    <property type="match status" value="1"/>
</dbReference>
<dbReference type="Gene3D" id="3.40.710.10">
    <property type="entry name" value="DD-peptidase/beta-lactamase superfamily"/>
    <property type="match status" value="2"/>
</dbReference>
<dbReference type="PANTHER" id="PTHR32282">
    <property type="entry name" value="BINDING PROTEIN TRANSPEPTIDASE, PUTATIVE-RELATED"/>
    <property type="match status" value="1"/>
</dbReference>
<comment type="pathway">
    <text evidence="2">Cell wall biogenesis; peptidoglycan biosynthesis.</text>
</comment>
<evidence type="ECO:0000256" key="15">
    <source>
        <dbReference type="ARBA" id="ARBA00023316"/>
    </source>
</evidence>
<dbReference type="GO" id="GO:0008360">
    <property type="term" value="P:regulation of cell shape"/>
    <property type="evidence" value="ECO:0007669"/>
    <property type="project" value="UniProtKB-KW"/>
</dbReference>
<keyword evidence="10" id="KW-0378">Hydrolase</keyword>
<evidence type="ECO:0000256" key="12">
    <source>
        <dbReference type="ARBA" id="ARBA00022984"/>
    </source>
</evidence>
<evidence type="ECO:0000256" key="17">
    <source>
        <dbReference type="ARBA" id="ARBA00049902"/>
    </source>
</evidence>
<keyword evidence="18" id="KW-1133">Transmembrane helix</keyword>
<evidence type="ECO:0000256" key="7">
    <source>
        <dbReference type="ARBA" id="ARBA00022670"/>
    </source>
</evidence>
<dbReference type="AlphaFoldDB" id="A0AAP2GDY7"/>
<accession>A0AAP2GDY7</accession>
<dbReference type="SUPFAM" id="SSF53955">
    <property type="entry name" value="Lysozyme-like"/>
    <property type="match status" value="1"/>
</dbReference>
<dbReference type="SUPFAM" id="SSF56601">
    <property type="entry name" value="beta-lactamase/transpeptidase-like"/>
    <property type="match status" value="1"/>
</dbReference>
<evidence type="ECO:0000259" key="19">
    <source>
        <dbReference type="Pfam" id="PF00905"/>
    </source>
</evidence>
<evidence type="ECO:0000256" key="16">
    <source>
        <dbReference type="ARBA" id="ARBA00034000"/>
    </source>
</evidence>
<dbReference type="EMBL" id="JAHESC010000020">
    <property type="protein sequence ID" value="MBT1687787.1"/>
    <property type="molecule type" value="Genomic_DNA"/>
</dbReference>
<dbReference type="Pfam" id="PF00905">
    <property type="entry name" value="Transpeptidase"/>
    <property type="match status" value="1"/>
</dbReference>
<feature type="domain" description="Penicillin-binding protein transpeptidase" evidence="19">
    <location>
        <begin position="451"/>
        <end position="685"/>
    </location>
</feature>
<dbReference type="GO" id="GO:0009002">
    <property type="term" value="F:serine-type D-Ala-D-Ala carboxypeptidase activity"/>
    <property type="evidence" value="ECO:0007669"/>
    <property type="project" value="UniProtKB-EC"/>
</dbReference>
<dbReference type="PANTHER" id="PTHR32282:SF11">
    <property type="entry name" value="PENICILLIN-BINDING PROTEIN 1B"/>
    <property type="match status" value="1"/>
</dbReference>
<evidence type="ECO:0000256" key="9">
    <source>
        <dbReference type="ARBA" id="ARBA00022679"/>
    </source>
</evidence>
<comment type="catalytic activity">
    <reaction evidence="16">
        <text>Preferential cleavage: (Ac)2-L-Lys-D-Ala-|-D-Ala. Also transpeptidation of peptidyl-alanyl moieties that are N-acyl substituents of D-alanine.</text>
        <dbReference type="EC" id="3.4.16.4"/>
    </reaction>
</comment>
<dbReference type="GO" id="GO:0006508">
    <property type="term" value="P:proteolysis"/>
    <property type="evidence" value="ECO:0007669"/>
    <property type="project" value="UniProtKB-KW"/>
</dbReference>
<dbReference type="InterPro" id="IPR012338">
    <property type="entry name" value="Beta-lactam/transpept-like"/>
</dbReference>
<dbReference type="GO" id="GO:0005886">
    <property type="term" value="C:plasma membrane"/>
    <property type="evidence" value="ECO:0007669"/>
    <property type="project" value="UniProtKB-SubCell"/>
</dbReference>
<dbReference type="GO" id="GO:0030288">
    <property type="term" value="C:outer membrane-bounded periplasmic space"/>
    <property type="evidence" value="ECO:0007669"/>
    <property type="project" value="TreeGrafter"/>
</dbReference>
<dbReference type="Pfam" id="PF00912">
    <property type="entry name" value="Transgly"/>
    <property type="match status" value="1"/>
</dbReference>
<keyword evidence="22" id="KW-1185">Reference proteome</keyword>
<evidence type="ECO:0000256" key="2">
    <source>
        <dbReference type="ARBA" id="ARBA00004752"/>
    </source>
</evidence>
<evidence type="ECO:0000256" key="18">
    <source>
        <dbReference type="SAM" id="Phobius"/>
    </source>
</evidence>